<comment type="similarity">
    <text evidence="2">Belongs to the NAD(P)-dependent epimerase/dehydratase family. Dihydroflavonol-4-reductase subfamily.</text>
</comment>
<dbReference type="InterPro" id="IPR036291">
    <property type="entry name" value="NAD(P)-bd_dom_sf"/>
</dbReference>
<evidence type="ECO:0000259" key="3">
    <source>
        <dbReference type="Pfam" id="PF01370"/>
    </source>
</evidence>
<dbReference type="EMBL" id="NBSH01000004">
    <property type="protein sequence ID" value="ORX38574.1"/>
    <property type="molecule type" value="Genomic_DNA"/>
</dbReference>
<dbReference type="PANTHER" id="PTHR10366:SF564">
    <property type="entry name" value="STEROL-4-ALPHA-CARBOXYLATE 3-DEHYDROGENASE, DECARBOXYLATING"/>
    <property type="match status" value="1"/>
</dbReference>
<dbReference type="InParanoid" id="A0A1Y1UM56"/>
<dbReference type="GeneID" id="33555076"/>
<dbReference type="AlphaFoldDB" id="A0A1Y1UM56"/>
<dbReference type="GO" id="GO:0016616">
    <property type="term" value="F:oxidoreductase activity, acting on the CH-OH group of donors, NAD or NADP as acceptor"/>
    <property type="evidence" value="ECO:0007669"/>
    <property type="project" value="TreeGrafter"/>
</dbReference>
<protein>
    <submittedName>
        <fullName evidence="4">D-lactaldehyde dehydrogenase</fullName>
    </submittedName>
</protein>
<keyword evidence="1" id="KW-0560">Oxidoreductase</keyword>
<evidence type="ECO:0000256" key="2">
    <source>
        <dbReference type="ARBA" id="ARBA00023445"/>
    </source>
</evidence>
<comment type="caution">
    <text evidence="4">The sequence shown here is derived from an EMBL/GenBank/DDBJ whole genome shotgun (WGS) entry which is preliminary data.</text>
</comment>
<reference evidence="4 5" key="1">
    <citation type="submission" date="2017-03" db="EMBL/GenBank/DDBJ databases">
        <title>Widespread Adenine N6-methylation of Active Genes in Fungi.</title>
        <authorList>
            <consortium name="DOE Joint Genome Institute"/>
            <person name="Mondo S.J."/>
            <person name="Dannebaum R.O."/>
            <person name="Kuo R.C."/>
            <person name="Louie K.B."/>
            <person name="Bewick A.J."/>
            <person name="Labutti K."/>
            <person name="Haridas S."/>
            <person name="Kuo A."/>
            <person name="Salamov A."/>
            <person name="Ahrendt S.R."/>
            <person name="Lau R."/>
            <person name="Bowen B.P."/>
            <person name="Lipzen A."/>
            <person name="Sullivan W."/>
            <person name="Andreopoulos W.B."/>
            <person name="Clum A."/>
            <person name="Lindquist E."/>
            <person name="Daum C."/>
            <person name="Northen T.R."/>
            <person name="Ramamoorthy G."/>
            <person name="Schmitz R.J."/>
            <person name="Gryganskyi A."/>
            <person name="Culley D."/>
            <person name="Magnuson J."/>
            <person name="James T.Y."/>
            <person name="O'Malley M.A."/>
            <person name="Stajich J.E."/>
            <person name="Spatafora J.W."/>
            <person name="Visel A."/>
            <person name="Grigoriev I.V."/>
        </authorList>
    </citation>
    <scope>NUCLEOTIDE SEQUENCE [LARGE SCALE GENOMIC DNA]</scope>
    <source>
        <strain evidence="4 5">NRRL Y-17943</strain>
    </source>
</reference>
<dbReference type="RefSeq" id="XP_021872496.1">
    <property type="nucleotide sequence ID" value="XM_022013268.1"/>
</dbReference>
<dbReference type="InterPro" id="IPR050425">
    <property type="entry name" value="NAD(P)_dehydrat-like"/>
</dbReference>
<dbReference type="Proteomes" id="UP000193218">
    <property type="component" value="Unassembled WGS sequence"/>
</dbReference>
<dbReference type="OrthoDB" id="2735536at2759"/>
<accession>A0A1Y1UM56</accession>
<dbReference type="PANTHER" id="PTHR10366">
    <property type="entry name" value="NAD DEPENDENT EPIMERASE/DEHYDRATASE"/>
    <property type="match status" value="1"/>
</dbReference>
<dbReference type="Pfam" id="PF01370">
    <property type="entry name" value="Epimerase"/>
    <property type="match status" value="1"/>
</dbReference>
<evidence type="ECO:0000313" key="4">
    <source>
        <dbReference type="EMBL" id="ORX38574.1"/>
    </source>
</evidence>
<sequence length="345" mass="37645">MPVISKGNLVLVTGASGFVGSHVSQHFLKGGFKVRGTVRSESKGEYLKKLFKNDGDFDYVIVDDIAKDGAFDEAVKGVDAVAHTASPFYVTNIKSTDELIQPALHGTTGILKSIQKNNPDVKRVVVTSSVSAIMCVASKKAPYTYTEKDWNVDSVGIVEEKGVDAPGLHIYNASKTLAERSLWDFVEKNKPNWEAVTINPPVIFGEIIHECPTPEKLNTSVARVYEWAAGKKTEKDLPAAGGNWVDVHNVAEGHVLALTKPDAAGERFIVGNGPFAGQDICDVIHKRFPDLKDVPVGKPGTHDEITKDANVFDGSKAHKELGIQYVSLEDSVYQTVKSVRERFHF</sequence>
<evidence type="ECO:0000313" key="5">
    <source>
        <dbReference type="Proteomes" id="UP000193218"/>
    </source>
</evidence>
<feature type="domain" description="NAD-dependent epimerase/dehydratase" evidence="3">
    <location>
        <begin position="10"/>
        <end position="271"/>
    </location>
</feature>
<dbReference type="CDD" id="cd05227">
    <property type="entry name" value="AR_SDR_e"/>
    <property type="match status" value="1"/>
</dbReference>
<keyword evidence="5" id="KW-1185">Reference proteome</keyword>
<dbReference type="Gene3D" id="3.40.50.720">
    <property type="entry name" value="NAD(P)-binding Rossmann-like Domain"/>
    <property type="match status" value="1"/>
</dbReference>
<organism evidence="4 5">
    <name type="scientific">Kockovaella imperatae</name>
    <dbReference type="NCBI Taxonomy" id="4999"/>
    <lineage>
        <taxon>Eukaryota</taxon>
        <taxon>Fungi</taxon>
        <taxon>Dikarya</taxon>
        <taxon>Basidiomycota</taxon>
        <taxon>Agaricomycotina</taxon>
        <taxon>Tremellomycetes</taxon>
        <taxon>Tremellales</taxon>
        <taxon>Cuniculitremaceae</taxon>
        <taxon>Kockovaella</taxon>
    </lineage>
</organism>
<name>A0A1Y1UM56_9TREE</name>
<dbReference type="InterPro" id="IPR001509">
    <property type="entry name" value="Epimerase_deHydtase"/>
</dbReference>
<dbReference type="SUPFAM" id="SSF51735">
    <property type="entry name" value="NAD(P)-binding Rossmann-fold domains"/>
    <property type="match status" value="1"/>
</dbReference>
<dbReference type="FunCoup" id="A0A1Y1UM56">
    <property type="interactions" value="47"/>
</dbReference>
<proteinExistence type="inferred from homology"/>
<evidence type="ECO:0000256" key="1">
    <source>
        <dbReference type="ARBA" id="ARBA00023002"/>
    </source>
</evidence>
<dbReference type="FunFam" id="3.40.50.720:FF:000191">
    <property type="entry name" value="Methylglyoxal reductase (NADPH-dependent)"/>
    <property type="match status" value="1"/>
</dbReference>
<gene>
    <name evidence="4" type="ORF">BD324DRAFT_577591</name>
</gene>
<dbReference type="STRING" id="4999.A0A1Y1UM56"/>